<evidence type="ECO:0000313" key="2">
    <source>
        <dbReference type="Proteomes" id="UP000264036"/>
    </source>
</evidence>
<gene>
    <name evidence="1" type="ORF">DD666_14745</name>
</gene>
<protein>
    <submittedName>
        <fullName evidence="1">Uncharacterized protein</fullName>
    </submittedName>
</protein>
<evidence type="ECO:0000313" key="1">
    <source>
        <dbReference type="EMBL" id="HBP30665.1"/>
    </source>
</evidence>
<dbReference type="AlphaFoldDB" id="A0A356LJH1"/>
<comment type="caution">
    <text evidence="1">The sequence shown here is derived from an EMBL/GenBank/DDBJ whole genome shotgun (WGS) entry which is preliminary data.</text>
</comment>
<dbReference type="EMBL" id="DOEK01000030">
    <property type="protein sequence ID" value="HBP30665.1"/>
    <property type="molecule type" value="Genomic_DNA"/>
</dbReference>
<name>A0A356LJH1_9BURK</name>
<reference evidence="1 2" key="1">
    <citation type="journal article" date="2018" name="Nat. Biotechnol.">
        <title>A standardized bacterial taxonomy based on genome phylogeny substantially revises the tree of life.</title>
        <authorList>
            <person name="Parks D.H."/>
            <person name="Chuvochina M."/>
            <person name="Waite D.W."/>
            <person name="Rinke C."/>
            <person name="Skarshewski A."/>
            <person name="Chaumeil P.A."/>
            <person name="Hugenholtz P."/>
        </authorList>
    </citation>
    <scope>NUCLEOTIDE SEQUENCE [LARGE SCALE GENOMIC DNA]</scope>
    <source>
        <strain evidence="1">UBA10707</strain>
    </source>
</reference>
<organism evidence="1 2">
    <name type="scientific">Advenella kashmirensis</name>
    <dbReference type="NCBI Taxonomy" id="310575"/>
    <lineage>
        <taxon>Bacteria</taxon>
        <taxon>Pseudomonadati</taxon>
        <taxon>Pseudomonadota</taxon>
        <taxon>Betaproteobacteria</taxon>
        <taxon>Burkholderiales</taxon>
        <taxon>Alcaligenaceae</taxon>
    </lineage>
</organism>
<proteinExistence type="predicted"/>
<dbReference type="PROSITE" id="PS51257">
    <property type="entry name" value="PROKAR_LIPOPROTEIN"/>
    <property type="match status" value="1"/>
</dbReference>
<sequence length="76" mass="8195">MRISGVCISTFILGQKTVSDEKGTFQSLHGASGCEALSLHRNTDPRQGKISQLHNCIIYAKLVGSETCAVIMITTQ</sequence>
<dbReference type="Proteomes" id="UP000264036">
    <property type="component" value="Unassembled WGS sequence"/>
</dbReference>
<accession>A0A356LJH1</accession>